<feature type="transmembrane region" description="Helical" evidence="11">
    <location>
        <begin position="359"/>
        <end position="383"/>
    </location>
</feature>
<keyword evidence="10" id="KW-0675">Receptor</keyword>
<evidence type="ECO:0000256" key="1">
    <source>
        <dbReference type="ARBA" id="ARBA00003929"/>
    </source>
</evidence>
<evidence type="ECO:0000256" key="5">
    <source>
        <dbReference type="ARBA" id="ARBA00022725"/>
    </source>
</evidence>
<dbReference type="CDD" id="cd15222">
    <property type="entry name" value="7tmA_OR51-like"/>
    <property type="match status" value="1"/>
</dbReference>
<dbReference type="GeneID" id="106966067"/>
<feature type="transmembrane region" description="Helical" evidence="11">
    <location>
        <begin position="433"/>
        <end position="454"/>
    </location>
</feature>
<gene>
    <name evidence="14" type="primary">LOC106966067</name>
</gene>
<reference evidence="14" key="1">
    <citation type="submission" date="2025-08" db="UniProtKB">
        <authorList>
            <consortium name="RefSeq"/>
        </authorList>
    </citation>
    <scope>IDENTIFICATION</scope>
    <source>
        <tissue evidence="14">Blood</tissue>
    </source>
</reference>
<evidence type="ECO:0000313" key="14">
    <source>
        <dbReference type="RefSeq" id="XP_053059584.1"/>
    </source>
</evidence>
<dbReference type="Proteomes" id="UP001652583">
    <property type="component" value="Chromosome D1"/>
</dbReference>
<keyword evidence="9 10" id="KW-0807">Transducer</keyword>
<evidence type="ECO:0000313" key="13">
    <source>
        <dbReference type="Proteomes" id="UP001652583"/>
    </source>
</evidence>
<evidence type="ECO:0000256" key="10">
    <source>
        <dbReference type="RuleBase" id="RU000688"/>
    </source>
</evidence>
<feature type="transmembrane region" description="Helical" evidence="11">
    <location>
        <begin position="302"/>
        <end position="325"/>
    </location>
</feature>
<dbReference type="PRINTS" id="PR00237">
    <property type="entry name" value="GPCRRHODOPSN"/>
</dbReference>
<keyword evidence="8 11" id="KW-0472">Membrane</keyword>
<evidence type="ECO:0000256" key="6">
    <source>
        <dbReference type="ARBA" id="ARBA00022989"/>
    </source>
</evidence>
<dbReference type="InterPro" id="IPR050402">
    <property type="entry name" value="OR51/52/56-like"/>
</dbReference>
<evidence type="ECO:0000256" key="9">
    <source>
        <dbReference type="ARBA" id="ARBA00023224"/>
    </source>
</evidence>
<evidence type="ECO:0000256" key="4">
    <source>
        <dbReference type="ARBA" id="ARBA00022692"/>
    </source>
</evidence>
<dbReference type="InterPro" id="IPR000725">
    <property type="entry name" value="Olfact_rcpt"/>
</dbReference>
<protein>
    <submittedName>
        <fullName evidence="14">Olfactory receptor 51H1-like isoform X1</fullName>
    </submittedName>
</protein>
<comment type="subcellular location">
    <subcellularLocation>
        <location evidence="2">Membrane</location>
        <topology evidence="2">Multi-pass membrane protein</topology>
    </subcellularLocation>
</comment>
<feature type="domain" description="G-protein coupled receptors family 1 profile" evidence="12">
    <location>
        <begin position="203"/>
        <end position="454"/>
    </location>
</feature>
<dbReference type="InterPro" id="IPR000276">
    <property type="entry name" value="GPCR_Rhodpsn"/>
</dbReference>
<comment type="similarity">
    <text evidence="10">Belongs to the G-protein coupled receptor 1 family.</text>
</comment>
<evidence type="ECO:0000259" key="12">
    <source>
        <dbReference type="PROSITE" id="PS50262"/>
    </source>
</evidence>
<evidence type="ECO:0000256" key="8">
    <source>
        <dbReference type="ARBA" id="ARBA00023136"/>
    </source>
</evidence>
<keyword evidence="7 10" id="KW-0297">G-protein coupled receptor</keyword>
<dbReference type="Gene3D" id="1.20.1070.10">
    <property type="entry name" value="Rhodopsin 7-helix transmembrane proteins"/>
    <property type="match status" value="1"/>
</dbReference>
<feature type="transmembrane region" description="Helical" evidence="11">
    <location>
        <begin position="264"/>
        <end position="282"/>
    </location>
</feature>
<name>A0ABM3NJI3_ACIJB</name>
<keyword evidence="4 10" id="KW-0812">Transmembrane</keyword>
<sequence>MGEILFICNLQLSMTMTDSQRPRQKGTLGLLGERACVHQGKAGWRAFEDLSACHLCREGVLSSLTKGALFAVKNRHVYAGEALFWRHCKAITADCNPLPESKTDQDKLNVERGAFFVFTLRERTRYSSGAMDFIPKCLIWERRKKNLKSQQGDQSDLRSTMSLFNQTIHNHQTFTLTGIPGMPEKDFWMALPLCLLYSTTFLGNFIILVVIKVERSLHEPMYYFLAMLAATDLSLSLSSMPTMISVHLFDWRSVTLDVCITQMFFIHNFGGVESGVLVAMAFDRFVAIRFPLRYATILTHGVIIKIGAAVLLRSVSVVLPVPFLIKRLPFCRSNVLSHAYCLHQDAMRLACADTRVNSIYGLLAVIFTIVLDALILLISYFLILQEVLGIASREERLKALNTCFSHICAVLLFYVPLIGMTLIHRFGKHLSPIIHTLMANIYLLLPPLLNPVVYSVRTKQIRQRIVRAFCGNRIGH</sequence>
<dbReference type="SUPFAM" id="SSF81321">
    <property type="entry name" value="Family A G protein-coupled receptor-like"/>
    <property type="match status" value="1"/>
</dbReference>
<dbReference type="PANTHER" id="PTHR26450">
    <property type="entry name" value="OLFACTORY RECEPTOR 56B1-RELATED"/>
    <property type="match status" value="1"/>
</dbReference>
<evidence type="ECO:0000256" key="2">
    <source>
        <dbReference type="ARBA" id="ARBA00004141"/>
    </source>
</evidence>
<comment type="function">
    <text evidence="1">Putative odorant or sperm cell receptor.</text>
</comment>
<evidence type="ECO:0000256" key="3">
    <source>
        <dbReference type="ARBA" id="ARBA00022606"/>
    </source>
</evidence>
<dbReference type="PROSITE" id="PS50262">
    <property type="entry name" value="G_PROTEIN_RECEP_F1_2"/>
    <property type="match status" value="1"/>
</dbReference>
<accession>A0ABM3NJI3</accession>
<evidence type="ECO:0000256" key="7">
    <source>
        <dbReference type="ARBA" id="ARBA00023040"/>
    </source>
</evidence>
<evidence type="ECO:0000256" key="11">
    <source>
        <dbReference type="SAM" id="Phobius"/>
    </source>
</evidence>
<dbReference type="Pfam" id="PF13853">
    <property type="entry name" value="7tm_4"/>
    <property type="match status" value="1"/>
</dbReference>
<proteinExistence type="inferred from homology"/>
<keyword evidence="5" id="KW-0552">Olfaction</keyword>
<dbReference type="PROSITE" id="PS00237">
    <property type="entry name" value="G_PROTEIN_RECEP_F1_1"/>
    <property type="match status" value="1"/>
</dbReference>
<keyword evidence="13" id="KW-1185">Reference proteome</keyword>
<dbReference type="PANTHER" id="PTHR26450:SF399">
    <property type="entry name" value="OLFACTORY RECEPTOR"/>
    <property type="match status" value="1"/>
</dbReference>
<keyword evidence="3" id="KW-0716">Sensory transduction</keyword>
<dbReference type="PRINTS" id="PR00245">
    <property type="entry name" value="OLFACTORYR"/>
</dbReference>
<keyword evidence="6 11" id="KW-1133">Transmembrane helix</keyword>
<feature type="transmembrane region" description="Helical" evidence="11">
    <location>
        <begin position="222"/>
        <end position="244"/>
    </location>
</feature>
<feature type="transmembrane region" description="Helical" evidence="11">
    <location>
        <begin position="404"/>
        <end position="427"/>
    </location>
</feature>
<dbReference type="InterPro" id="IPR017452">
    <property type="entry name" value="GPCR_Rhodpsn_7TM"/>
</dbReference>
<feature type="transmembrane region" description="Helical" evidence="11">
    <location>
        <begin position="187"/>
        <end position="210"/>
    </location>
</feature>
<organism evidence="13 14">
    <name type="scientific">Acinonyx jubatus</name>
    <name type="common">Cheetah</name>
    <dbReference type="NCBI Taxonomy" id="32536"/>
    <lineage>
        <taxon>Eukaryota</taxon>
        <taxon>Metazoa</taxon>
        <taxon>Chordata</taxon>
        <taxon>Craniata</taxon>
        <taxon>Vertebrata</taxon>
        <taxon>Euteleostomi</taxon>
        <taxon>Mammalia</taxon>
        <taxon>Eutheria</taxon>
        <taxon>Laurasiatheria</taxon>
        <taxon>Carnivora</taxon>
        <taxon>Feliformia</taxon>
        <taxon>Felidae</taxon>
        <taxon>Felinae</taxon>
        <taxon>Acinonyx</taxon>
    </lineage>
</organism>
<dbReference type="RefSeq" id="XP_053059584.1">
    <property type="nucleotide sequence ID" value="XM_053203609.1"/>
</dbReference>